<name>A0A0R3WU05_HYDTA</name>
<evidence type="ECO:0000313" key="3">
    <source>
        <dbReference type="WBParaSite" id="TTAC_0000424501-mRNA-1"/>
    </source>
</evidence>
<dbReference type="Proteomes" id="UP000274429">
    <property type="component" value="Unassembled WGS sequence"/>
</dbReference>
<dbReference type="STRING" id="6205.A0A0R3WU05"/>
<evidence type="ECO:0000313" key="2">
    <source>
        <dbReference type="Proteomes" id="UP000274429"/>
    </source>
</evidence>
<reference evidence="3" key="1">
    <citation type="submission" date="2017-02" db="UniProtKB">
        <authorList>
            <consortium name="WormBaseParasite"/>
        </authorList>
    </citation>
    <scope>IDENTIFICATION</scope>
</reference>
<organism evidence="3">
    <name type="scientific">Hydatigena taeniaeformis</name>
    <name type="common">Feline tapeworm</name>
    <name type="synonym">Taenia taeniaeformis</name>
    <dbReference type="NCBI Taxonomy" id="6205"/>
    <lineage>
        <taxon>Eukaryota</taxon>
        <taxon>Metazoa</taxon>
        <taxon>Spiralia</taxon>
        <taxon>Lophotrochozoa</taxon>
        <taxon>Platyhelminthes</taxon>
        <taxon>Cestoda</taxon>
        <taxon>Eucestoda</taxon>
        <taxon>Cyclophyllidea</taxon>
        <taxon>Taeniidae</taxon>
        <taxon>Hydatigera</taxon>
    </lineage>
</organism>
<sequence>MSSTAEKLPLSDIFPLTYRPFGKHWYPAPRRPVTYLRTYYSANIQRCSSHTWSHALEKPIPEEHIDCRKLMQRYAFVHRCPIPEEERDNNPVGFCDEHLVDGSGRSVHKVRTALDGDEIDIPLYTVRHEAFRCCEDVYLKNGTTDAHTCALTSARSSFLFAYFGESY</sequence>
<keyword evidence="2" id="KW-1185">Reference proteome</keyword>
<reference evidence="1 2" key="2">
    <citation type="submission" date="2018-11" db="EMBL/GenBank/DDBJ databases">
        <authorList>
            <consortium name="Pathogen Informatics"/>
        </authorList>
    </citation>
    <scope>NUCLEOTIDE SEQUENCE [LARGE SCALE GENOMIC DNA]</scope>
</reference>
<gene>
    <name evidence="1" type="ORF">TTAC_LOCUS4230</name>
</gene>
<dbReference type="OrthoDB" id="419198at2759"/>
<evidence type="ECO:0000313" key="1">
    <source>
        <dbReference type="EMBL" id="VDM24482.1"/>
    </source>
</evidence>
<dbReference type="EMBL" id="UYWX01003969">
    <property type="protein sequence ID" value="VDM24482.1"/>
    <property type="molecule type" value="Genomic_DNA"/>
</dbReference>
<accession>A0A0R3WU05</accession>
<dbReference type="WBParaSite" id="TTAC_0000424501-mRNA-1">
    <property type="protein sequence ID" value="TTAC_0000424501-mRNA-1"/>
    <property type="gene ID" value="TTAC_0000424501"/>
</dbReference>
<proteinExistence type="predicted"/>
<protein>
    <submittedName>
        <fullName evidence="1 3">Uncharacterized protein</fullName>
    </submittedName>
</protein>
<dbReference type="AlphaFoldDB" id="A0A0R3WU05"/>